<keyword evidence="1" id="KW-1133">Transmembrane helix</keyword>
<dbReference type="InterPro" id="IPR009937">
    <property type="entry name" value="Phage_holin_3_6"/>
</dbReference>
<name>A0ABR7RJW5_9PROT</name>
<dbReference type="RefSeq" id="WP_187783588.1">
    <property type="nucleotide sequence ID" value="NZ_JACTVA010000007.1"/>
</dbReference>
<sequence length="130" mass="13718">MSADLNRSVPDLIADLLQQTSNLVRKEVQLARAEMNEKLTTMGAAAASIGVAAALLMAALVILLQGIAALLVTFGLTTWVSSLIVGVVVAVIAYALLRVGMNRMKAASLTPERTVNQVSRDANMAKEAVR</sequence>
<accession>A0ABR7RJW5</accession>
<feature type="transmembrane region" description="Helical" evidence="1">
    <location>
        <begin position="44"/>
        <end position="72"/>
    </location>
</feature>
<dbReference type="Pfam" id="PF07332">
    <property type="entry name" value="Phage_holin_3_6"/>
    <property type="match status" value="1"/>
</dbReference>
<organism evidence="2 3">
    <name type="scientific">Teichococcus aerophilus</name>
    <dbReference type="NCBI Taxonomy" id="1224513"/>
    <lineage>
        <taxon>Bacteria</taxon>
        <taxon>Pseudomonadati</taxon>
        <taxon>Pseudomonadota</taxon>
        <taxon>Alphaproteobacteria</taxon>
        <taxon>Acetobacterales</taxon>
        <taxon>Roseomonadaceae</taxon>
        <taxon>Roseomonas</taxon>
    </lineage>
</organism>
<keyword evidence="3" id="KW-1185">Reference proteome</keyword>
<protein>
    <submittedName>
        <fullName evidence="2">Phage holin family protein</fullName>
    </submittedName>
</protein>
<evidence type="ECO:0000313" key="2">
    <source>
        <dbReference type="EMBL" id="MBC9206410.1"/>
    </source>
</evidence>
<dbReference type="Proteomes" id="UP000626026">
    <property type="component" value="Unassembled WGS sequence"/>
</dbReference>
<evidence type="ECO:0000313" key="3">
    <source>
        <dbReference type="Proteomes" id="UP000626026"/>
    </source>
</evidence>
<reference evidence="2 3" key="1">
    <citation type="journal article" date="2013" name="Int. J. Syst. Evol. Microbiol.">
        <title>Roseomonas aerophila sp. nov., isolated from air.</title>
        <authorList>
            <person name="Kim S.J."/>
            <person name="Weon H.Y."/>
            <person name="Ahn J.H."/>
            <person name="Hong S.B."/>
            <person name="Seok S.J."/>
            <person name="Whang K.S."/>
            <person name="Kwon S.W."/>
        </authorList>
    </citation>
    <scope>NUCLEOTIDE SEQUENCE [LARGE SCALE GENOMIC DNA]</scope>
    <source>
        <strain evidence="2 3">NBRC 108923</strain>
    </source>
</reference>
<dbReference type="EMBL" id="JACTVA010000007">
    <property type="protein sequence ID" value="MBC9206410.1"/>
    <property type="molecule type" value="Genomic_DNA"/>
</dbReference>
<comment type="caution">
    <text evidence="2">The sequence shown here is derived from an EMBL/GenBank/DDBJ whole genome shotgun (WGS) entry which is preliminary data.</text>
</comment>
<keyword evidence="1" id="KW-0812">Transmembrane</keyword>
<evidence type="ECO:0000256" key="1">
    <source>
        <dbReference type="SAM" id="Phobius"/>
    </source>
</evidence>
<feature type="transmembrane region" description="Helical" evidence="1">
    <location>
        <begin position="78"/>
        <end position="97"/>
    </location>
</feature>
<keyword evidence="1" id="KW-0472">Membrane</keyword>
<gene>
    <name evidence="2" type="ORF">IBL26_06145</name>
</gene>
<proteinExistence type="predicted"/>